<dbReference type="KEGG" id="sulg:FJR48_00500"/>
<dbReference type="Proteomes" id="UP000326944">
    <property type="component" value="Chromosome"/>
</dbReference>
<sequence>MFIYRFLTYFTLAIVFFSNTHIYALDIDASNKKIAYLVSDMNIPFWNIMSKGISSKSNELGYEIDIYSADNSAKKELENTVNAIKTKVNGIILSPTNSSAAVTVLKLAQNAHIPVVIADIGTQGGKYISYISSNNKDGAYKIGKILAKEMYKRNWQKGSVGIIAIPQSRDNGKERTAGFMKALSQHKIQSSNLYQQVDFSYAETYDFSIKLIKNDPKLRAIWLQGSDKYQAALDAVIKSGKKDKILLICFDAEPSFMDLIPKGILTAAAMQQPFLIGEKAVLSLDSHLKGLKVELNQQVPVLAISAENMQENISLIKRNVLGLKQNK</sequence>
<comment type="similarity">
    <text evidence="2">Belongs to the bacterial solute-binding protein 2 family.</text>
</comment>
<dbReference type="GO" id="GO:0030246">
    <property type="term" value="F:carbohydrate binding"/>
    <property type="evidence" value="ECO:0007669"/>
    <property type="project" value="UniProtKB-ARBA"/>
</dbReference>
<accession>A0A5P8NXX3</accession>
<dbReference type="OrthoDB" id="9813037at2"/>
<comment type="subcellular location">
    <subcellularLocation>
        <location evidence="1">Cell envelope</location>
    </subcellularLocation>
</comment>
<dbReference type="InterPro" id="IPR028082">
    <property type="entry name" value="Peripla_BP_I"/>
</dbReference>
<dbReference type="SUPFAM" id="SSF53822">
    <property type="entry name" value="Periplasmic binding protein-like I"/>
    <property type="match status" value="1"/>
</dbReference>
<name>A0A5P8NXX3_9BACT</name>
<dbReference type="InterPro" id="IPR025997">
    <property type="entry name" value="SBP_2_dom"/>
</dbReference>
<dbReference type="Gene3D" id="3.40.50.2300">
    <property type="match status" value="2"/>
</dbReference>
<dbReference type="Pfam" id="PF13407">
    <property type="entry name" value="Peripla_BP_4"/>
    <property type="match status" value="1"/>
</dbReference>
<evidence type="ECO:0000256" key="1">
    <source>
        <dbReference type="ARBA" id="ARBA00004196"/>
    </source>
</evidence>
<proteinExistence type="inferred from homology"/>
<feature type="domain" description="Periplasmic binding protein" evidence="4">
    <location>
        <begin position="34"/>
        <end position="291"/>
    </location>
</feature>
<keyword evidence="3" id="KW-0732">Signal</keyword>
<dbReference type="GO" id="GO:0030313">
    <property type="term" value="C:cell envelope"/>
    <property type="evidence" value="ECO:0007669"/>
    <property type="project" value="UniProtKB-SubCell"/>
</dbReference>
<gene>
    <name evidence="5" type="ORF">FJR48_00500</name>
</gene>
<evidence type="ECO:0000313" key="5">
    <source>
        <dbReference type="EMBL" id="QFR48282.1"/>
    </source>
</evidence>
<evidence type="ECO:0000259" key="4">
    <source>
        <dbReference type="Pfam" id="PF13407"/>
    </source>
</evidence>
<dbReference type="EMBL" id="CP043617">
    <property type="protein sequence ID" value="QFR48282.1"/>
    <property type="molecule type" value="Genomic_DNA"/>
</dbReference>
<evidence type="ECO:0000256" key="3">
    <source>
        <dbReference type="ARBA" id="ARBA00022729"/>
    </source>
</evidence>
<keyword evidence="6" id="KW-1185">Reference proteome</keyword>
<evidence type="ECO:0000256" key="2">
    <source>
        <dbReference type="ARBA" id="ARBA00007639"/>
    </source>
</evidence>
<dbReference type="RefSeq" id="WP_152306225.1">
    <property type="nucleotide sequence ID" value="NZ_CP043617.1"/>
</dbReference>
<protein>
    <submittedName>
        <fullName evidence="5">Substrate-binding domain-containing protein</fullName>
    </submittedName>
</protein>
<reference evidence="5 6" key="1">
    <citation type="submission" date="2019-09" db="EMBL/GenBank/DDBJ databases">
        <title>Sulfurimonas gotlandica sp. nov., a chemoautotrophic and psychrotolerant epsilonproteobacterium isolated from a pelagic redoxcline, and an emended description of the genus Sulfurimonas.</title>
        <authorList>
            <person name="Wang S."/>
            <person name="Jiang L."/>
            <person name="Shao S."/>
        </authorList>
    </citation>
    <scope>NUCLEOTIDE SEQUENCE [LARGE SCALE GENOMIC DNA]</scope>
    <source>
        <strain evidence="5 6">GYSZ_1</strain>
    </source>
</reference>
<dbReference type="PANTHER" id="PTHR46847">
    <property type="entry name" value="D-ALLOSE-BINDING PERIPLASMIC PROTEIN-RELATED"/>
    <property type="match status" value="1"/>
</dbReference>
<dbReference type="AlphaFoldDB" id="A0A5P8NXX3"/>
<evidence type="ECO:0000313" key="6">
    <source>
        <dbReference type="Proteomes" id="UP000326944"/>
    </source>
</evidence>
<organism evidence="5 6">
    <name type="scientific">Sulfurimonas lithotrophica</name>
    <dbReference type="NCBI Taxonomy" id="2590022"/>
    <lineage>
        <taxon>Bacteria</taxon>
        <taxon>Pseudomonadati</taxon>
        <taxon>Campylobacterota</taxon>
        <taxon>Epsilonproteobacteria</taxon>
        <taxon>Campylobacterales</taxon>
        <taxon>Sulfurimonadaceae</taxon>
        <taxon>Sulfurimonas</taxon>
    </lineage>
</organism>
<dbReference type="PANTHER" id="PTHR46847:SF1">
    <property type="entry name" value="D-ALLOSE-BINDING PERIPLASMIC PROTEIN-RELATED"/>
    <property type="match status" value="1"/>
</dbReference>